<dbReference type="PANTHER" id="PTHR15346">
    <property type="entry name" value="DYNACTIN SUBUNIT"/>
    <property type="match status" value="1"/>
</dbReference>
<dbReference type="GO" id="GO:0007017">
    <property type="term" value="P:microtubule-based process"/>
    <property type="evidence" value="ECO:0007669"/>
    <property type="project" value="InterPro"/>
</dbReference>
<evidence type="ECO:0000256" key="3">
    <source>
        <dbReference type="SAM" id="MobiDB-lite"/>
    </source>
</evidence>
<proteinExistence type="predicted"/>
<comment type="subcellular location">
    <subcellularLocation>
        <location evidence="1">Cytoplasm</location>
    </subcellularLocation>
</comment>
<name>A0AAD8YJP8_9STRA</name>
<evidence type="ECO:0000313" key="5">
    <source>
        <dbReference type="Proteomes" id="UP001224775"/>
    </source>
</evidence>
<evidence type="ECO:0000256" key="2">
    <source>
        <dbReference type="ARBA" id="ARBA00022490"/>
    </source>
</evidence>
<keyword evidence="2" id="KW-0963">Cytoplasm</keyword>
<sequence length="401" mass="43516">MGSAGAEHTADEAGGEAVFSSDGLPSLLTPLPPPVINSAANTNGDNADAVIEESSTPVDVFESFHAHADAVGWSGLSKSTIDNDSASSVEDPRRALFRLRAEVDRLESAFAVEGQTQHPTSDANDQYQLQQLKSRLGNMLGADASADVTLEKLLRGRQEDLSRVIAKDVQNFQKGDLSEDMDKLNIDAVGDDKSKIKDGKIVYELYSSSLGQQQQNQSPRAATLEERLRKLETILGSTTTTTTDAASTSLLERLNDAERLTKEMNMKEVDKLAAKAKVVRSDLEAAARARQKLASSSSSSRVNDEDARTLTALHTHLVELEGISTYLPALTVRLTELASLHSNAAEFGERLNICEEAVNRSEKLLDSVETSLKKMEEGWKGNMEVVESNVNRLDEMLKGSL</sequence>
<reference evidence="4" key="1">
    <citation type="submission" date="2023-06" db="EMBL/GenBank/DDBJ databases">
        <title>Survivors Of The Sea: Transcriptome response of Skeletonema marinoi to long-term dormancy.</title>
        <authorList>
            <person name="Pinder M.I.M."/>
            <person name="Kourtchenko O."/>
            <person name="Robertson E.K."/>
            <person name="Larsson T."/>
            <person name="Maumus F."/>
            <person name="Osuna-Cruz C.M."/>
            <person name="Vancaester E."/>
            <person name="Stenow R."/>
            <person name="Vandepoele K."/>
            <person name="Ploug H."/>
            <person name="Bruchert V."/>
            <person name="Godhe A."/>
            <person name="Topel M."/>
        </authorList>
    </citation>
    <scope>NUCLEOTIDE SEQUENCE</scope>
    <source>
        <strain evidence="4">R05AC</strain>
    </source>
</reference>
<comment type="caution">
    <text evidence="4">The sequence shown here is derived from an EMBL/GenBank/DDBJ whole genome shotgun (WGS) entry which is preliminary data.</text>
</comment>
<dbReference type="AlphaFoldDB" id="A0AAD8YJP8"/>
<gene>
    <name evidence="4" type="ORF">QTG54_001586</name>
</gene>
<dbReference type="EMBL" id="JATAAI010000002">
    <property type="protein sequence ID" value="KAK1747623.1"/>
    <property type="molecule type" value="Genomic_DNA"/>
</dbReference>
<dbReference type="InterPro" id="IPR028133">
    <property type="entry name" value="Dynamitin"/>
</dbReference>
<dbReference type="GO" id="GO:0005869">
    <property type="term" value="C:dynactin complex"/>
    <property type="evidence" value="ECO:0007669"/>
    <property type="project" value="InterPro"/>
</dbReference>
<evidence type="ECO:0000313" key="4">
    <source>
        <dbReference type="EMBL" id="KAK1747623.1"/>
    </source>
</evidence>
<accession>A0AAD8YJP8</accession>
<keyword evidence="5" id="KW-1185">Reference proteome</keyword>
<dbReference type="Pfam" id="PF04912">
    <property type="entry name" value="Dynamitin"/>
    <property type="match status" value="1"/>
</dbReference>
<feature type="region of interest" description="Disordered" evidence="3">
    <location>
        <begin position="1"/>
        <end position="43"/>
    </location>
</feature>
<dbReference type="GO" id="GO:0005737">
    <property type="term" value="C:cytoplasm"/>
    <property type="evidence" value="ECO:0007669"/>
    <property type="project" value="UniProtKB-SubCell"/>
</dbReference>
<organism evidence="4 5">
    <name type="scientific">Skeletonema marinoi</name>
    <dbReference type="NCBI Taxonomy" id="267567"/>
    <lineage>
        <taxon>Eukaryota</taxon>
        <taxon>Sar</taxon>
        <taxon>Stramenopiles</taxon>
        <taxon>Ochrophyta</taxon>
        <taxon>Bacillariophyta</taxon>
        <taxon>Coscinodiscophyceae</taxon>
        <taxon>Thalassiosirophycidae</taxon>
        <taxon>Thalassiosirales</taxon>
        <taxon>Skeletonemataceae</taxon>
        <taxon>Skeletonema</taxon>
        <taxon>Skeletonema marinoi-dohrnii complex</taxon>
    </lineage>
</organism>
<evidence type="ECO:0000256" key="1">
    <source>
        <dbReference type="ARBA" id="ARBA00004496"/>
    </source>
</evidence>
<dbReference type="Proteomes" id="UP001224775">
    <property type="component" value="Unassembled WGS sequence"/>
</dbReference>
<protein>
    <submittedName>
        <fullName evidence="4">Dynamitin</fullName>
    </submittedName>
</protein>